<dbReference type="Pfam" id="PF13672">
    <property type="entry name" value="PP2C_2"/>
    <property type="match status" value="1"/>
</dbReference>
<organism evidence="2 3">
    <name type="scientific">Chamaesiphon minutus (strain ATCC 27169 / PCC 6605)</name>
    <dbReference type="NCBI Taxonomy" id="1173020"/>
    <lineage>
        <taxon>Bacteria</taxon>
        <taxon>Bacillati</taxon>
        <taxon>Cyanobacteriota</taxon>
        <taxon>Cyanophyceae</taxon>
        <taxon>Gomontiellales</taxon>
        <taxon>Chamaesiphonaceae</taxon>
        <taxon>Chamaesiphon</taxon>
    </lineage>
</organism>
<dbReference type="EMBL" id="CP003602">
    <property type="protein sequence ID" value="AFY97249.1"/>
    <property type="molecule type" value="Genomic_DNA"/>
</dbReference>
<accession>K9USL3</accession>
<feature type="domain" description="PPM-type phosphatase" evidence="1">
    <location>
        <begin position="12"/>
        <end position="251"/>
    </location>
</feature>
<dbReference type="Gene3D" id="3.60.40.10">
    <property type="entry name" value="PPM-type phosphatase domain"/>
    <property type="match status" value="1"/>
</dbReference>
<dbReference type="KEGG" id="cmp:Cha6605_6434"/>
<geneLocation type="plasmid" evidence="2 3">
    <name>pCHA6605.02</name>
</geneLocation>
<name>K9USL3_CHAP6</name>
<dbReference type="OrthoDB" id="9805674at2"/>
<dbReference type="SUPFAM" id="SSF81606">
    <property type="entry name" value="PP2C-like"/>
    <property type="match status" value="1"/>
</dbReference>
<dbReference type="RefSeq" id="WP_015162898.1">
    <property type="nucleotide sequence ID" value="NC_019698.1"/>
</dbReference>
<keyword evidence="3" id="KW-1185">Reference proteome</keyword>
<gene>
    <name evidence="2" type="ORF">Cha6605_6434</name>
</gene>
<sequence length="311" mass="35331">MNNFNIVKSINIGSRHQESNQSCQDHADYKFICENQILIAAVSDGLGSAEYSGDGSKLAVETAIIELEYQLKQHVNNLNNISGNEEQAKTIFTHVLKSVQERLRKRSRELIGNTRSNDRSYYRGKELDCTLLAVAIAKDFIIAIQIGDGMIVSHNFEANDYCILLDSTQDIVCGRTLTVMHPECIVKEVKLYYNKILSEQILENIHIIGANNMNSESSKRISKEIQIYTSNNVPSFICMATDGIEDFAFEGMCNSKYILYQPLFQSIDHLMKDNKQSDCQDFIDREIKSEEWQKCGTDDKTMLIISRPQSN</sequence>
<evidence type="ECO:0000313" key="3">
    <source>
        <dbReference type="Proteomes" id="UP000010366"/>
    </source>
</evidence>
<dbReference type="InterPro" id="IPR036457">
    <property type="entry name" value="PPM-type-like_dom_sf"/>
</dbReference>
<evidence type="ECO:0000313" key="2">
    <source>
        <dbReference type="EMBL" id="AFY97249.1"/>
    </source>
</evidence>
<dbReference type="Proteomes" id="UP000010366">
    <property type="component" value="Plasmid pCHA6605.02"/>
</dbReference>
<reference evidence="2 3" key="1">
    <citation type="submission" date="2012-05" db="EMBL/GenBank/DDBJ databases">
        <title>Finished plasmid 2 of genome of Chamaesiphon sp. PCC 6605.</title>
        <authorList>
            <consortium name="US DOE Joint Genome Institute"/>
            <person name="Gugger M."/>
            <person name="Coursin T."/>
            <person name="Rippka R."/>
            <person name="Tandeau De Marsac N."/>
            <person name="Huntemann M."/>
            <person name="Wei C.-L."/>
            <person name="Han J."/>
            <person name="Detter J.C."/>
            <person name="Han C."/>
            <person name="Tapia R."/>
            <person name="Chen A."/>
            <person name="Kyrpides N."/>
            <person name="Mavromatis K."/>
            <person name="Markowitz V."/>
            <person name="Szeto E."/>
            <person name="Ivanova N."/>
            <person name="Pagani I."/>
            <person name="Pati A."/>
            <person name="Goodwin L."/>
            <person name="Nordberg H.P."/>
            <person name="Cantor M.N."/>
            <person name="Hua S.X."/>
            <person name="Woyke T."/>
            <person name="Kerfeld C.A."/>
        </authorList>
    </citation>
    <scope>NUCLEOTIDE SEQUENCE [LARGE SCALE GENOMIC DNA]</scope>
    <source>
        <strain evidence="3">ATCC 27169 / PCC 6605</strain>
        <plasmid evidence="3">Plasmid pCHA6605.02</plasmid>
    </source>
</reference>
<dbReference type="AlphaFoldDB" id="K9USL3"/>
<evidence type="ECO:0000259" key="1">
    <source>
        <dbReference type="Pfam" id="PF13672"/>
    </source>
</evidence>
<dbReference type="InterPro" id="IPR001932">
    <property type="entry name" value="PPM-type_phosphatase-like_dom"/>
</dbReference>
<protein>
    <recommendedName>
        <fullName evidence="1">PPM-type phosphatase domain-containing protein</fullName>
    </recommendedName>
</protein>
<dbReference type="HOGENOM" id="CLU_893392_0_0_3"/>
<proteinExistence type="predicted"/>
<keyword evidence="2" id="KW-0614">Plasmid</keyword>